<dbReference type="Proteomes" id="UP000604825">
    <property type="component" value="Unassembled WGS sequence"/>
</dbReference>
<evidence type="ECO:0000313" key="2">
    <source>
        <dbReference type="EMBL" id="CAD6269364.1"/>
    </source>
</evidence>
<evidence type="ECO:0000256" key="1">
    <source>
        <dbReference type="SAM" id="MobiDB-lite"/>
    </source>
</evidence>
<protein>
    <submittedName>
        <fullName evidence="2">Uncharacterized protein</fullName>
    </submittedName>
</protein>
<organism evidence="2 3">
    <name type="scientific">Miscanthus lutarioriparius</name>
    <dbReference type="NCBI Taxonomy" id="422564"/>
    <lineage>
        <taxon>Eukaryota</taxon>
        <taxon>Viridiplantae</taxon>
        <taxon>Streptophyta</taxon>
        <taxon>Embryophyta</taxon>
        <taxon>Tracheophyta</taxon>
        <taxon>Spermatophyta</taxon>
        <taxon>Magnoliopsida</taxon>
        <taxon>Liliopsida</taxon>
        <taxon>Poales</taxon>
        <taxon>Poaceae</taxon>
        <taxon>PACMAD clade</taxon>
        <taxon>Panicoideae</taxon>
        <taxon>Andropogonodae</taxon>
        <taxon>Andropogoneae</taxon>
        <taxon>Saccharinae</taxon>
        <taxon>Miscanthus</taxon>
    </lineage>
</organism>
<keyword evidence="3" id="KW-1185">Reference proteome</keyword>
<sequence>MEEKRRLRRSPPVEARRERERRRAREQPRCGEVAGGTAAECAAVCGCFPCAVVEFVVLVAVRVPAALCRRALRARARRRRAPRAAAAKKKEMAGLLASDAAASSSPTAAAAMDRNGDALNFCYWPTGTAAARRDELAEAEAAVWASFSGVGF</sequence>
<accession>A0A811RGB1</accession>
<comment type="caution">
    <text evidence="2">The sequence shown here is derived from an EMBL/GenBank/DDBJ whole genome shotgun (WGS) entry which is preliminary data.</text>
</comment>
<gene>
    <name evidence="2" type="ORF">NCGR_LOCUS52668</name>
</gene>
<reference evidence="2" key="1">
    <citation type="submission" date="2020-10" db="EMBL/GenBank/DDBJ databases">
        <authorList>
            <person name="Han B."/>
            <person name="Lu T."/>
            <person name="Zhao Q."/>
            <person name="Huang X."/>
            <person name="Zhao Y."/>
        </authorList>
    </citation>
    <scope>NUCLEOTIDE SEQUENCE</scope>
</reference>
<proteinExistence type="predicted"/>
<dbReference type="EMBL" id="CAJGYO010000015">
    <property type="protein sequence ID" value="CAD6269364.1"/>
    <property type="molecule type" value="Genomic_DNA"/>
</dbReference>
<evidence type="ECO:0000313" key="3">
    <source>
        <dbReference type="Proteomes" id="UP000604825"/>
    </source>
</evidence>
<name>A0A811RGB1_9POAL</name>
<feature type="compositionally biased region" description="Basic and acidic residues" evidence="1">
    <location>
        <begin position="14"/>
        <end position="29"/>
    </location>
</feature>
<dbReference type="AlphaFoldDB" id="A0A811RGB1"/>
<dbReference type="PANTHER" id="PTHR33264">
    <property type="entry name" value="EXPRESSED PROTEIN"/>
    <property type="match status" value="1"/>
</dbReference>
<dbReference type="PANTHER" id="PTHR33264:SF8">
    <property type="entry name" value="EXPRESSED PROTEIN"/>
    <property type="match status" value="1"/>
</dbReference>
<feature type="region of interest" description="Disordered" evidence="1">
    <location>
        <begin position="1"/>
        <end position="29"/>
    </location>
</feature>